<name>A0A1V2H1X1_9PROT</name>
<evidence type="ECO:0000256" key="2">
    <source>
        <dbReference type="SAM" id="SignalP"/>
    </source>
</evidence>
<comment type="caution">
    <text evidence="3">The sequence shown here is derived from an EMBL/GenBank/DDBJ whole genome shotgun (WGS) entry which is preliminary data.</text>
</comment>
<organism evidence="3 4">
    <name type="scientific">Teichococcus deserti</name>
    <dbReference type="NCBI Taxonomy" id="1817963"/>
    <lineage>
        <taxon>Bacteria</taxon>
        <taxon>Pseudomonadati</taxon>
        <taxon>Pseudomonadota</taxon>
        <taxon>Alphaproteobacteria</taxon>
        <taxon>Acetobacterales</taxon>
        <taxon>Roseomonadaceae</taxon>
        <taxon>Roseomonas</taxon>
    </lineage>
</organism>
<evidence type="ECO:0000256" key="1">
    <source>
        <dbReference type="SAM" id="MobiDB-lite"/>
    </source>
</evidence>
<keyword evidence="4" id="KW-1185">Reference proteome</keyword>
<dbReference type="RefSeq" id="WP_076957763.1">
    <property type="nucleotide sequence ID" value="NZ_MLCO01000107.1"/>
</dbReference>
<reference evidence="3 4" key="1">
    <citation type="submission" date="2016-10" db="EMBL/GenBank/DDBJ databases">
        <title>Draft Genome sequence of Roseomonas sp. strain M3.</title>
        <authorList>
            <person name="Subhash Y."/>
            <person name="Lee S."/>
        </authorList>
    </citation>
    <scope>NUCLEOTIDE SEQUENCE [LARGE SCALE GENOMIC DNA]</scope>
    <source>
        <strain evidence="3 4">M3</strain>
    </source>
</reference>
<evidence type="ECO:0008006" key="5">
    <source>
        <dbReference type="Google" id="ProtNLM"/>
    </source>
</evidence>
<dbReference type="EMBL" id="MLCO01000107">
    <property type="protein sequence ID" value="ONG53222.1"/>
    <property type="molecule type" value="Genomic_DNA"/>
</dbReference>
<dbReference type="Proteomes" id="UP000188879">
    <property type="component" value="Unassembled WGS sequence"/>
</dbReference>
<proteinExistence type="predicted"/>
<sequence>MRFRLPALLLVLLTAACAGREAAQPRQALLDQLPGQINGFVALPAEASPAPPSGMLARAYRAGGSNGPLIRVTVQPRPAVQGLSDSPDSLDVRAVLTAEATAMFGFAGNLPQIRAERGSDFSIGRRGGQPLLRCVDIRLLGQDSVLRNLTCATGLQGQVVRVQMVTGHRPDQLELVQRVVAEFGGKAIESLMGLPAEPAAAPPAQPPEEQELPPELLRRLPRA</sequence>
<feature type="chain" id="PRO_5013138350" description="Lipoprotein" evidence="2">
    <location>
        <begin position="23"/>
        <end position="223"/>
    </location>
</feature>
<accession>A0A1V2H1X1</accession>
<feature type="signal peptide" evidence="2">
    <location>
        <begin position="1"/>
        <end position="22"/>
    </location>
</feature>
<gene>
    <name evidence="3" type="ORF">BKE38_12880</name>
</gene>
<evidence type="ECO:0000313" key="4">
    <source>
        <dbReference type="Proteomes" id="UP000188879"/>
    </source>
</evidence>
<dbReference type="AlphaFoldDB" id="A0A1V2H1X1"/>
<evidence type="ECO:0000313" key="3">
    <source>
        <dbReference type="EMBL" id="ONG53222.1"/>
    </source>
</evidence>
<dbReference type="PROSITE" id="PS51257">
    <property type="entry name" value="PROKAR_LIPOPROTEIN"/>
    <property type="match status" value="1"/>
</dbReference>
<keyword evidence="2" id="KW-0732">Signal</keyword>
<protein>
    <recommendedName>
        <fullName evidence="5">Lipoprotein</fullName>
    </recommendedName>
</protein>
<feature type="region of interest" description="Disordered" evidence="1">
    <location>
        <begin position="195"/>
        <end position="223"/>
    </location>
</feature>